<gene>
    <name evidence="5" type="ORF">CVIRNUC_005672</name>
</gene>
<dbReference type="InterPro" id="IPR000652">
    <property type="entry name" value="Triosephosphate_isomerase"/>
</dbReference>
<dbReference type="GO" id="GO:0046166">
    <property type="term" value="P:glyceraldehyde-3-phosphate biosynthetic process"/>
    <property type="evidence" value="ECO:0007669"/>
    <property type="project" value="TreeGrafter"/>
</dbReference>
<dbReference type="AlphaFoldDB" id="A0AAV1I607"/>
<evidence type="ECO:0000313" key="5">
    <source>
        <dbReference type="EMBL" id="CAK0782407.1"/>
    </source>
</evidence>
<evidence type="ECO:0000256" key="3">
    <source>
        <dbReference type="ARBA" id="ARBA00023235"/>
    </source>
</evidence>
<dbReference type="NCBIfam" id="TIGR00419">
    <property type="entry name" value="tim"/>
    <property type="match status" value="1"/>
</dbReference>
<comment type="pathway">
    <text evidence="4">Carbohydrate biosynthesis.</text>
</comment>
<accession>A0AAV1I607</accession>
<dbReference type="PROSITE" id="PS00171">
    <property type="entry name" value="TIM_1"/>
    <property type="match status" value="1"/>
</dbReference>
<organism evidence="5 6">
    <name type="scientific">Coccomyxa viridis</name>
    <dbReference type="NCBI Taxonomy" id="1274662"/>
    <lineage>
        <taxon>Eukaryota</taxon>
        <taxon>Viridiplantae</taxon>
        <taxon>Chlorophyta</taxon>
        <taxon>core chlorophytes</taxon>
        <taxon>Trebouxiophyceae</taxon>
        <taxon>Trebouxiophyceae incertae sedis</taxon>
        <taxon>Coccomyxaceae</taxon>
        <taxon>Coccomyxa</taxon>
    </lineage>
</organism>
<name>A0AAV1I607_9CHLO</name>
<dbReference type="HAMAP" id="MF_00147_B">
    <property type="entry name" value="TIM_B"/>
    <property type="match status" value="1"/>
</dbReference>
<dbReference type="InterPro" id="IPR013785">
    <property type="entry name" value="Aldolase_TIM"/>
</dbReference>
<dbReference type="PANTHER" id="PTHR21139">
    <property type="entry name" value="TRIOSEPHOSPHATE ISOMERASE"/>
    <property type="match status" value="1"/>
</dbReference>
<evidence type="ECO:0000256" key="2">
    <source>
        <dbReference type="ARBA" id="ARBA00011738"/>
    </source>
</evidence>
<dbReference type="PANTHER" id="PTHR21139:SF2">
    <property type="entry name" value="TRIOSEPHOSPHATE ISOMERASE"/>
    <property type="match status" value="1"/>
</dbReference>
<comment type="similarity">
    <text evidence="1">Belongs to the triosephosphate isomerase family.</text>
</comment>
<dbReference type="InterPro" id="IPR035990">
    <property type="entry name" value="TIM_sf"/>
</dbReference>
<sequence>MSSRKFFVGGNWKCNGSVSKVKELVDVLNKGEGLTTSVDITDVVEVVVAPVALHIPYVQEKLRKDFKVAAQNAWVKGSGAYTGEISADILKDFGLEWVILGHSERRSLMHETSEFVAEKTQYCLEKGLSVILCIGEKLEEREANKTFDVVASQLTPVADKIKDWSKVVVAYEPVWAIGTGKVASPEQAQEVHDNVRGWLSDKVSPEVASSTRIIYGGSVSASNSDELATCKDIDGFLVGGASLKPDFLKIIQSAQKK</sequence>
<dbReference type="CDD" id="cd00311">
    <property type="entry name" value="TIM"/>
    <property type="match status" value="1"/>
</dbReference>
<dbReference type="FunFam" id="3.20.20.70:FF:000025">
    <property type="entry name" value="Triosephosphate isomerase"/>
    <property type="match status" value="1"/>
</dbReference>
<dbReference type="GO" id="GO:0006094">
    <property type="term" value="P:gluconeogenesis"/>
    <property type="evidence" value="ECO:0007669"/>
    <property type="project" value="TreeGrafter"/>
</dbReference>
<dbReference type="SUPFAM" id="SSF51351">
    <property type="entry name" value="Triosephosphate isomerase (TIM)"/>
    <property type="match status" value="1"/>
</dbReference>
<dbReference type="Proteomes" id="UP001314263">
    <property type="component" value="Unassembled WGS sequence"/>
</dbReference>
<comment type="caution">
    <text evidence="5">The sequence shown here is derived from an EMBL/GenBank/DDBJ whole genome shotgun (WGS) entry which is preliminary data.</text>
</comment>
<dbReference type="GO" id="GO:0006096">
    <property type="term" value="P:glycolytic process"/>
    <property type="evidence" value="ECO:0007669"/>
    <property type="project" value="InterPro"/>
</dbReference>
<reference evidence="5 6" key="1">
    <citation type="submission" date="2023-10" db="EMBL/GenBank/DDBJ databases">
        <authorList>
            <person name="Maclean D."/>
            <person name="Macfadyen A."/>
        </authorList>
    </citation>
    <scope>NUCLEOTIDE SEQUENCE [LARGE SCALE GENOMIC DNA]</scope>
</reference>
<dbReference type="Gene3D" id="3.20.20.70">
    <property type="entry name" value="Aldolase class I"/>
    <property type="match status" value="1"/>
</dbReference>
<evidence type="ECO:0000256" key="1">
    <source>
        <dbReference type="ARBA" id="ARBA00007422"/>
    </source>
</evidence>
<dbReference type="InterPro" id="IPR022896">
    <property type="entry name" value="TrioseP_Isoase_bac/euk"/>
</dbReference>
<protein>
    <recommendedName>
        <fullName evidence="7">Triosephosphate isomerase</fullName>
    </recommendedName>
</protein>
<keyword evidence="6" id="KW-1185">Reference proteome</keyword>
<dbReference type="GO" id="GO:0004807">
    <property type="term" value="F:triose-phosphate isomerase activity"/>
    <property type="evidence" value="ECO:0007669"/>
    <property type="project" value="InterPro"/>
</dbReference>
<dbReference type="InterPro" id="IPR020861">
    <property type="entry name" value="Triosephosphate_isomerase_AS"/>
</dbReference>
<comment type="subunit">
    <text evidence="2">Homodimer.</text>
</comment>
<proteinExistence type="inferred from homology"/>
<dbReference type="GO" id="GO:0019563">
    <property type="term" value="P:glycerol catabolic process"/>
    <property type="evidence" value="ECO:0007669"/>
    <property type="project" value="TreeGrafter"/>
</dbReference>
<dbReference type="PROSITE" id="PS51440">
    <property type="entry name" value="TIM_2"/>
    <property type="match status" value="1"/>
</dbReference>
<dbReference type="GO" id="GO:0005829">
    <property type="term" value="C:cytosol"/>
    <property type="evidence" value="ECO:0007669"/>
    <property type="project" value="TreeGrafter"/>
</dbReference>
<dbReference type="EMBL" id="CAUYUE010000007">
    <property type="protein sequence ID" value="CAK0782407.1"/>
    <property type="molecule type" value="Genomic_DNA"/>
</dbReference>
<dbReference type="Pfam" id="PF00121">
    <property type="entry name" value="TIM"/>
    <property type="match status" value="1"/>
</dbReference>
<evidence type="ECO:0000256" key="4">
    <source>
        <dbReference type="ARBA" id="ARBA00024331"/>
    </source>
</evidence>
<keyword evidence="3" id="KW-0413">Isomerase</keyword>
<evidence type="ECO:0008006" key="7">
    <source>
        <dbReference type="Google" id="ProtNLM"/>
    </source>
</evidence>
<evidence type="ECO:0000313" key="6">
    <source>
        <dbReference type="Proteomes" id="UP001314263"/>
    </source>
</evidence>